<dbReference type="InterPro" id="IPR007197">
    <property type="entry name" value="rSAM"/>
</dbReference>
<dbReference type="Pfam" id="PF04055">
    <property type="entry name" value="Radical_SAM"/>
    <property type="match status" value="1"/>
</dbReference>
<organism evidence="6 7">
    <name type="scientific">Candidatus Borkfalkia avistercoris</name>
    <dbReference type="NCBI Taxonomy" id="2838504"/>
    <lineage>
        <taxon>Bacteria</taxon>
        <taxon>Bacillati</taxon>
        <taxon>Bacillota</taxon>
        <taxon>Clostridia</taxon>
        <taxon>Christensenellales</taxon>
        <taxon>Christensenellaceae</taxon>
        <taxon>Candidatus Borkfalkia</taxon>
    </lineage>
</organism>
<evidence type="ECO:0000313" key="6">
    <source>
        <dbReference type="EMBL" id="HIZ02800.1"/>
    </source>
</evidence>
<dbReference type="SFLD" id="SFLDG01065">
    <property type="entry name" value="anaerobic_coproporphyrinogen-I"/>
    <property type="match status" value="1"/>
</dbReference>
<dbReference type="PANTHER" id="PTHR13932">
    <property type="entry name" value="COPROPORPHYRINIGEN III OXIDASE"/>
    <property type="match status" value="1"/>
</dbReference>
<sequence>MLTTNADFLYGELMDVVRLFYGEDEPEISHFFVQSGYVFSNTVVTGGNEYSFSEDQEWNGEIEFKRYARRFAKLALYKALRTETGRSMPWGALTGIRPTKLAYGEREAGRDFVPLFEKFGVSAENIALVSDVLAAQEGIYGKEEGAADLYIGIPFCPSKCNYCSFITADIGKTGKYIGAYLDALEKELAECKGMGRLKSAYIGGGTPLVLEMRDLERVLAAAAGLIPRGTEYTVEAGRPDVFTEEKLALLKEYGVTRICVNPQTFSDKTLERIGRKHTAADIFRAFEMAQRFGFDINCDLIAGLTGESLCEFENSIESAVSLSPDNITVHSLCLKKGAKLKEEESRLFVSDMEKMIAFSREKLYAAGYKPYYMYRQKYAAGNSENTGWTKPGKACVYNVDVMEEITNNIACGANAVSKRVFFGEGRIERIGSPKDIPTYIQKIDKIIEDKRKFFGFI</sequence>
<dbReference type="PROSITE" id="PS51918">
    <property type="entry name" value="RADICAL_SAM"/>
    <property type="match status" value="1"/>
</dbReference>
<keyword evidence="3" id="KW-0408">Iron</keyword>
<dbReference type="GO" id="GO:0006779">
    <property type="term" value="P:porphyrin-containing compound biosynthetic process"/>
    <property type="evidence" value="ECO:0007669"/>
    <property type="project" value="TreeGrafter"/>
</dbReference>
<dbReference type="SMART" id="SM00729">
    <property type="entry name" value="Elp3"/>
    <property type="match status" value="1"/>
</dbReference>
<dbReference type="GO" id="GO:0051989">
    <property type="term" value="F:coproporphyrinogen dehydrogenase activity"/>
    <property type="evidence" value="ECO:0007669"/>
    <property type="project" value="UniProtKB-EC"/>
</dbReference>
<evidence type="ECO:0000256" key="3">
    <source>
        <dbReference type="ARBA" id="ARBA00023004"/>
    </source>
</evidence>
<dbReference type="InterPro" id="IPR006638">
    <property type="entry name" value="Elp3/MiaA/NifB-like_rSAM"/>
</dbReference>
<dbReference type="NCBIfam" id="TIGR03994">
    <property type="entry name" value="rSAM_HemZ"/>
    <property type="match status" value="1"/>
</dbReference>
<dbReference type="EC" id="1.3.98.3" evidence="6"/>
<dbReference type="InterPro" id="IPR034505">
    <property type="entry name" value="Coproporphyrinogen-III_oxidase"/>
</dbReference>
<dbReference type="SUPFAM" id="SSF102114">
    <property type="entry name" value="Radical SAM enzymes"/>
    <property type="match status" value="1"/>
</dbReference>
<evidence type="ECO:0000256" key="4">
    <source>
        <dbReference type="ARBA" id="ARBA00023014"/>
    </source>
</evidence>
<accession>A0A9D2A7D1</accession>
<keyword evidence="1" id="KW-0949">S-adenosyl-L-methionine</keyword>
<dbReference type="GO" id="GO:0051539">
    <property type="term" value="F:4 iron, 4 sulfur cluster binding"/>
    <property type="evidence" value="ECO:0007669"/>
    <property type="project" value="TreeGrafter"/>
</dbReference>
<dbReference type="SFLD" id="SFLDF00310">
    <property type="entry name" value="oxygen-independent_coproporphy"/>
    <property type="match status" value="1"/>
</dbReference>
<keyword evidence="6" id="KW-0560">Oxidoreductase</keyword>
<comment type="caution">
    <text evidence="6">The sequence shown here is derived from an EMBL/GenBank/DDBJ whole genome shotgun (WGS) entry which is preliminary data.</text>
</comment>
<dbReference type="Gene3D" id="3.20.20.70">
    <property type="entry name" value="Aldolase class I"/>
    <property type="match status" value="1"/>
</dbReference>
<dbReference type="Proteomes" id="UP000824132">
    <property type="component" value="Unassembled WGS sequence"/>
</dbReference>
<keyword evidence="2" id="KW-0479">Metal-binding</keyword>
<keyword evidence="4" id="KW-0411">Iron-sulfur</keyword>
<proteinExistence type="predicted"/>
<dbReference type="SFLD" id="SFLDG01082">
    <property type="entry name" value="B12-binding_domain_containing"/>
    <property type="match status" value="1"/>
</dbReference>
<dbReference type="GO" id="GO:0005737">
    <property type="term" value="C:cytoplasm"/>
    <property type="evidence" value="ECO:0007669"/>
    <property type="project" value="TreeGrafter"/>
</dbReference>
<evidence type="ECO:0000256" key="2">
    <source>
        <dbReference type="ARBA" id="ARBA00022723"/>
    </source>
</evidence>
<dbReference type="CDD" id="cd01335">
    <property type="entry name" value="Radical_SAM"/>
    <property type="match status" value="1"/>
</dbReference>
<evidence type="ECO:0000256" key="1">
    <source>
        <dbReference type="ARBA" id="ARBA00022691"/>
    </source>
</evidence>
<dbReference type="EMBL" id="DXCL01000005">
    <property type="protein sequence ID" value="HIZ02800.1"/>
    <property type="molecule type" value="Genomic_DNA"/>
</dbReference>
<dbReference type="PANTHER" id="PTHR13932:SF1">
    <property type="entry name" value="OXYGEN-INDEPENDENT COPROPORPHYRINOGEN-III OXIDASE-LIKE PROTEIN HEMZ"/>
    <property type="match status" value="1"/>
</dbReference>
<evidence type="ECO:0000313" key="7">
    <source>
        <dbReference type="Proteomes" id="UP000824132"/>
    </source>
</evidence>
<dbReference type="AlphaFoldDB" id="A0A9D2A7D1"/>
<reference evidence="6" key="1">
    <citation type="journal article" date="2021" name="PeerJ">
        <title>Extensive microbial diversity within the chicken gut microbiome revealed by metagenomics and culture.</title>
        <authorList>
            <person name="Gilroy R."/>
            <person name="Ravi A."/>
            <person name="Getino M."/>
            <person name="Pursley I."/>
            <person name="Horton D.L."/>
            <person name="Alikhan N.F."/>
            <person name="Baker D."/>
            <person name="Gharbi K."/>
            <person name="Hall N."/>
            <person name="Watson M."/>
            <person name="Adriaenssens E.M."/>
            <person name="Foster-Nyarko E."/>
            <person name="Jarju S."/>
            <person name="Secka A."/>
            <person name="Antonio M."/>
            <person name="Oren A."/>
            <person name="Chaudhuri R.R."/>
            <person name="La Ragione R."/>
            <person name="Hildebrand F."/>
            <person name="Pallen M.J."/>
        </authorList>
    </citation>
    <scope>NUCLEOTIDE SEQUENCE</scope>
    <source>
        <strain evidence="6">CHK187-5294</strain>
    </source>
</reference>
<name>A0A9D2A7D1_9FIRM</name>
<dbReference type="GO" id="GO:0046872">
    <property type="term" value="F:metal ion binding"/>
    <property type="evidence" value="ECO:0007669"/>
    <property type="project" value="UniProtKB-KW"/>
</dbReference>
<dbReference type="InterPro" id="IPR058240">
    <property type="entry name" value="rSAM_sf"/>
</dbReference>
<protein>
    <submittedName>
        <fullName evidence="6">Coproporphyrinogen dehydrogenase HemZ</fullName>
        <ecNumber evidence="6">1.3.98.3</ecNumber>
    </submittedName>
</protein>
<feature type="domain" description="Radical SAM core" evidence="5">
    <location>
        <begin position="141"/>
        <end position="382"/>
    </location>
</feature>
<reference evidence="6" key="2">
    <citation type="submission" date="2021-04" db="EMBL/GenBank/DDBJ databases">
        <authorList>
            <person name="Gilroy R."/>
        </authorList>
    </citation>
    <scope>NUCLEOTIDE SEQUENCE</scope>
    <source>
        <strain evidence="6">CHK187-5294</strain>
    </source>
</reference>
<dbReference type="InterPro" id="IPR023995">
    <property type="entry name" value="HemZ"/>
</dbReference>
<dbReference type="SFLD" id="SFLDS00029">
    <property type="entry name" value="Radical_SAM"/>
    <property type="match status" value="1"/>
</dbReference>
<gene>
    <name evidence="6" type="primary">hemZ</name>
    <name evidence="6" type="ORF">H9727_00775</name>
</gene>
<dbReference type="InterPro" id="IPR013785">
    <property type="entry name" value="Aldolase_TIM"/>
</dbReference>
<evidence type="ECO:0000259" key="5">
    <source>
        <dbReference type="PROSITE" id="PS51918"/>
    </source>
</evidence>